<dbReference type="InterPro" id="IPR000326">
    <property type="entry name" value="PAP2/HPO"/>
</dbReference>
<dbReference type="AlphaFoldDB" id="I7LY79"/>
<sequence>MTNNSIKEDLLSNSFATTTSSNSSPDYHASQCNAQSNNGATSSFESQISDSRDENNSSKQLSLSELFQKSEHQLGDTNFKFIRYNSRVTTYSIIISSILTLFVFGYMILFREQMFVFSLEFIERMQSNQNFFLVSFMNFISLCVSPKPVISMLVIFFALSTQKLKILTFLLYYGFLTYTCVLLKSLFGDPRPYWIEQHYSQNVQQNYVNESRILSAQNNNSSDIYLNQLLIQHYNNKSLNYFEDNDYNLEENFQRLSNKQQLNLIKLSETDKLSNILISETSQEPEIKKQANTQVYLNQSQIINNSNKFQDNQNMSYFSNSTIPYNESHHNKLSNDLNNQRNSQDNLNIVDQDEYKKGYNKTQQNIQQQKEISEQKESQQINQLNSIQNDINPSVLPLDWKCYQEYGNPSGHAFLGVPLYEFIVRDYILRKIGKDQRFIRVLVTVCAVILVNLIFISRLYLGMHSLNQVIFGCVLGIYATVFYRLFFERRISSMLYQYVQLKRSNAIKQISYVILFTSAIFSLPIIIYTIQELILSHSQNLQNQLVEWENIIQQKCSNFTKMQSFHHKCFIDSSVVAIGFSIVLGFLLTSRERFLKGQYKEIPGIKNFIYRISIILLCCSTIAIFYYVLPSFNNPYLKYIYLFLGIFLTGFLLVALVPKLFEKYHLITFIFPLLQEQLNDISQNDNIKQQIKNESFNSYPSFSSFQTEASYSNTLTKDLQKL</sequence>
<feature type="transmembrane region" description="Helical" evidence="2">
    <location>
        <begin position="166"/>
        <end position="187"/>
    </location>
</feature>
<gene>
    <name evidence="4" type="ORF">TTHERM_00527080</name>
</gene>
<dbReference type="PANTHER" id="PTHR14969">
    <property type="entry name" value="SPHINGOSINE-1-PHOSPHATE PHOSPHOHYDROLASE"/>
    <property type="match status" value="1"/>
</dbReference>
<dbReference type="OrthoDB" id="302705at2759"/>
<dbReference type="Pfam" id="PF01569">
    <property type="entry name" value="PAP2"/>
    <property type="match status" value="1"/>
</dbReference>
<evidence type="ECO:0000313" key="4">
    <source>
        <dbReference type="EMBL" id="EAS07871.1"/>
    </source>
</evidence>
<evidence type="ECO:0000259" key="3">
    <source>
        <dbReference type="Pfam" id="PF01569"/>
    </source>
</evidence>
<keyword evidence="2" id="KW-0812">Transmembrane</keyword>
<organism evidence="4 5">
    <name type="scientific">Tetrahymena thermophila (strain SB210)</name>
    <dbReference type="NCBI Taxonomy" id="312017"/>
    <lineage>
        <taxon>Eukaryota</taxon>
        <taxon>Sar</taxon>
        <taxon>Alveolata</taxon>
        <taxon>Ciliophora</taxon>
        <taxon>Intramacronucleata</taxon>
        <taxon>Oligohymenophorea</taxon>
        <taxon>Hymenostomatida</taxon>
        <taxon>Tetrahymenina</taxon>
        <taxon>Tetrahymenidae</taxon>
        <taxon>Tetrahymena</taxon>
    </lineage>
</organism>
<dbReference type="KEGG" id="tet:TTHERM_00527080"/>
<reference evidence="5" key="1">
    <citation type="journal article" date="2006" name="PLoS Biol.">
        <title>Macronuclear genome sequence of the ciliate Tetrahymena thermophila, a model eukaryote.</title>
        <authorList>
            <person name="Eisen J.A."/>
            <person name="Coyne R.S."/>
            <person name="Wu M."/>
            <person name="Wu D."/>
            <person name="Thiagarajan M."/>
            <person name="Wortman J.R."/>
            <person name="Badger J.H."/>
            <person name="Ren Q."/>
            <person name="Amedeo P."/>
            <person name="Jones K.M."/>
            <person name="Tallon L.J."/>
            <person name="Delcher A.L."/>
            <person name="Salzberg S.L."/>
            <person name="Silva J.C."/>
            <person name="Haas B.J."/>
            <person name="Majoros W.H."/>
            <person name="Farzad M."/>
            <person name="Carlton J.M."/>
            <person name="Smith R.K. Jr."/>
            <person name="Garg J."/>
            <person name="Pearlman R.E."/>
            <person name="Karrer K.M."/>
            <person name="Sun L."/>
            <person name="Manning G."/>
            <person name="Elde N.C."/>
            <person name="Turkewitz A.P."/>
            <person name="Asai D.J."/>
            <person name="Wilkes D.E."/>
            <person name="Wang Y."/>
            <person name="Cai H."/>
            <person name="Collins K."/>
            <person name="Stewart B.A."/>
            <person name="Lee S.R."/>
            <person name="Wilamowska K."/>
            <person name="Weinberg Z."/>
            <person name="Ruzzo W.L."/>
            <person name="Wloga D."/>
            <person name="Gaertig J."/>
            <person name="Frankel J."/>
            <person name="Tsao C.-C."/>
            <person name="Gorovsky M.A."/>
            <person name="Keeling P.J."/>
            <person name="Waller R.F."/>
            <person name="Patron N.J."/>
            <person name="Cherry J.M."/>
            <person name="Stover N.A."/>
            <person name="Krieger C.J."/>
            <person name="del Toro C."/>
            <person name="Ryder H.F."/>
            <person name="Williamson S.C."/>
            <person name="Barbeau R.A."/>
            <person name="Hamilton E.P."/>
            <person name="Orias E."/>
        </authorList>
    </citation>
    <scope>NUCLEOTIDE SEQUENCE [LARGE SCALE GENOMIC DNA]</scope>
    <source>
        <strain evidence="5">SB210</strain>
    </source>
</reference>
<feature type="transmembrane region" description="Helical" evidence="2">
    <location>
        <begin position="438"/>
        <end position="460"/>
    </location>
</feature>
<dbReference type="Gene3D" id="1.20.144.10">
    <property type="entry name" value="Phosphatidic acid phosphatase type 2/haloperoxidase"/>
    <property type="match status" value="1"/>
</dbReference>
<accession>I7LY79</accession>
<evidence type="ECO:0000256" key="2">
    <source>
        <dbReference type="SAM" id="Phobius"/>
    </source>
</evidence>
<dbReference type="PANTHER" id="PTHR14969:SF13">
    <property type="entry name" value="AT30094P"/>
    <property type="match status" value="1"/>
</dbReference>
<dbReference type="HOGENOM" id="CLU_383346_0_0_1"/>
<dbReference type="GO" id="GO:0042392">
    <property type="term" value="F:sphingosine-1-phosphate phosphatase activity"/>
    <property type="evidence" value="ECO:0007669"/>
    <property type="project" value="TreeGrafter"/>
</dbReference>
<dbReference type="InterPro" id="IPR036938">
    <property type="entry name" value="PAP2/HPO_sf"/>
</dbReference>
<protein>
    <submittedName>
        <fullName evidence="4">PAP2 superfamily protein</fullName>
    </submittedName>
</protein>
<feature type="region of interest" description="Disordered" evidence="1">
    <location>
        <begin position="16"/>
        <end position="56"/>
    </location>
</feature>
<keyword evidence="5" id="KW-1185">Reference proteome</keyword>
<dbReference type="InParanoid" id="I7LY79"/>
<feature type="compositionally biased region" description="Polar residues" evidence="1">
    <location>
        <begin position="30"/>
        <end position="49"/>
    </location>
</feature>
<dbReference type="EMBL" id="GG662209">
    <property type="protein sequence ID" value="EAS07871.1"/>
    <property type="molecule type" value="Genomic_DNA"/>
</dbReference>
<keyword evidence="2" id="KW-0472">Membrane</keyword>
<feature type="transmembrane region" description="Helical" evidence="2">
    <location>
        <begin position="608"/>
        <end position="627"/>
    </location>
</feature>
<feature type="transmembrane region" description="Helical" evidence="2">
    <location>
        <begin position="510"/>
        <end position="530"/>
    </location>
</feature>
<name>I7LY79_TETTS</name>
<dbReference type="RefSeq" id="XP_001028113.1">
    <property type="nucleotide sequence ID" value="XM_001028113.3"/>
</dbReference>
<evidence type="ECO:0000256" key="1">
    <source>
        <dbReference type="SAM" id="MobiDB-lite"/>
    </source>
</evidence>
<dbReference type="SUPFAM" id="SSF48317">
    <property type="entry name" value="Acid phosphatase/Vanadium-dependent haloperoxidase"/>
    <property type="match status" value="2"/>
</dbReference>
<feature type="transmembrane region" description="Helical" evidence="2">
    <location>
        <begin position="131"/>
        <end position="160"/>
    </location>
</feature>
<feature type="domain" description="Phosphatidic acid phosphatase type 2/haloperoxidase" evidence="3">
    <location>
        <begin position="392"/>
        <end position="490"/>
    </location>
</feature>
<dbReference type="Proteomes" id="UP000009168">
    <property type="component" value="Unassembled WGS sequence"/>
</dbReference>
<proteinExistence type="predicted"/>
<feature type="transmembrane region" description="Helical" evidence="2">
    <location>
        <begin position="639"/>
        <end position="657"/>
    </location>
</feature>
<keyword evidence="2" id="KW-1133">Transmembrane helix</keyword>
<feature type="transmembrane region" description="Helical" evidence="2">
    <location>
        <begin position="570"/>
        <end position="588"/>
    </location>
</feature>
<feature type="transmembrane region" description="Helical" evidence="2">
    <location>
        <begin position="466"/>
        <end position="487"/>
    </location>
</feature>
<feature type="transmembrane region" description="Helical" evidence="2">
    <location>
        <begin position="88"/>
        <end position="110"/>
    </location>
</feature>
<dbReference type="GeneID" id="7847028"/>
<evidence type="ECO:0000313" key="5">
    <source>
        <dbReference type="Proteomes" id="UP000009168"/>
    </source>
</evidence>